<feature type="signal peptide" evidence="1">
    <location>
        <begin position="1"/>
        <end position="22"/>
    </location>
</feature>
<dbReference type="AlphaFoldDB" id="A0A6B0U0F8"/>
<proteinExistence type="predicted"/>
<organism evidence="2">
    <name type="scientific">Ixodes ricinus</name>
    <name type="common">Common tick</name>
    <name type="synonym">Acarus ricinus</name>
    <dbReference type="NCBI Taxonomy" id="34613"/>
    <lineage>
        <taxon>Eukaryota</taxon>
        <taxon>Metazoa</taxon>
        <taxon>Ecdysozoa</taxon>
        <taxon>Arthropoda</taxon>
        <taxon>Chelicerata</taxon>
        <taxon>Arachnida</taxon>
        <taxon>Acari</taxon>
        <taxon>Parasitiformes</taxon>
        <taxon>Ixodida</taxon>
        <taxon>Ixodoidea</taxon>
        <taxon>Ixodidae</taxon>
        <taxon>Ixodinae</taxon>
        <taxon>Ixodes</taxon>
    </lineage>
</organism>
<feature type="chain" id="PRO_5025397503" evidence="1">
    <location>
        <begin position="23"/>
        <end position="77"/>
    </location>
</feature>
<evidence type="ECO:0000256" key="1">
    <source>
        <dbReference type="SAM" id="SignalP"/>
    </source>
</evidence>
<accession>A0A6B0U0F8</accession>
<reference evidence="2" key="1">
    <citation type="submission" date="2019-12" db="EMBL/GenBank/DDBJ databases">
        <title>An insight into the sialome of adult female Ixodes ricinus ticks feeding for 6 days.</title>
        <authorList>
            <person name="Perner J."/>
            <person name="Ribeiro J.M.C."/>
        </authorList>
    </citation>
    <scope>NUCLEOTIDE SEQUENCE</scope>
    <source>
        <strain evidence="2">Semi-engorged</strain>
        <tissue evidence="2">Salivary glands</tissue>
    </source>
</reference>
<dbReference type="EMBL" id="GIFC01001668">
    <property type="protein sequence ID" value="MXU83751.1"/>
    <property type="molecule type" value="Transcribed_RNA"/>
</dbReference>
<sequence length="77" mass="8215">MTQEQTGLTLFFNLIFFLATLTQDLGLCGWLRPNLIGGCRFRASTASVPESGSYSVPGSLGTGHLDEASSVEAFCIL</sequence>
<keyword evidence="1" id="KW-0732">Signal</keyword>
<name>A0A6B0U0F8_IXORI</name>
<evidence type="ECO:0000313" key="2">
    <source>
        <dbReference type="EMBL" id="MXU83751.1"/>
    </source>
</evidence>
<protein>
    <submittedName>
        <fullName evidence="2">Putative secreted protein</fullName>
    </submittedName>
</protein>